<gene>
    <name evidence="1" type="ORF">HBJ55_18000</name>
</gene>
<proteinExistence type="predicted"/>
<dbReference type="RefSeq" id="WP_167118249.1">
    <property type="nucleotide sequence ID" value="NZ_JAAQTO010000051.1"/>
</dbReference>
<keyword evidence="2" id="KW-1185">Reference proteome</keyword>
<dbReference type="InterPro" id="IPR021431">
    <property type="entry name" value="DUF3080"/>
</dbReference>
<dbReference type="Proteomes" id="UP001318321">
    <property type="component" value="Unassembled WGS sequence"/>
</dbReference>
<evidence type="ECO:0000313" key="2">
    <source>
        <dbReference type="Proteomes" id="UP001318321"/>
    </source>
</evidence>
<reference evidence="1 2" key="1">
    <citation type="submission" date="2020-03" db="EMBL/GenBank/DDBJ databases">
        <title>Identification of Halomonas strains.</title>
        <authorList>
            <person name="Xiao Z."/>
            <person name="Dong F."/>
            <person name="Wang Z."/>
            <person name="Zhao J.-Y."/>
        </authorList>
    </citation>
    <scope>NUCLEOTIDE SEQUENCE [LARGE SCALE GENOMIC DNA]</scope>
    <source>
        <strain evidence="1 2">DX6</strain>
    </source>
</reference>
<dbReference type="EMBL" id="JAAQTO010000051">
    <property type="protein sequence ID" value="NIC07326.1"/>
    <property type="molecule type" value="Genomic_DNA"/>
</dbReference>
<organism evidence="1 2">
    <name type="scientific">Billgrantia bachuensis</name>
    <dbReference type="NCBI Taxonomy" id="2717286"/>
    <lineage>
        <taxon>Bacteria</taxon>
        <taxon>Pseudomonadati</taxon>
        <taxon>Pseudomonadota</taxon>
        <taxon>Gammaproteobacteria</taxon>
        <taxon>Oceanospirillales</taxon>
        <taxon>Halomonadaceae</taxon>
        <taxon>Billgrantia</taxon>
    </lineage>
</organism>
<evidence type="ECO:0000313" key="1">
    <source>
        <dbReference type="EMBL" id="NIC07326.1"/>
    </source>
</evidence>
<dbReference type="Pfam" id="PF11279">
    <property type="entry name" value="DUF3080"/>
    <property type="match status" value="1"/>
</dbReference>
<sequence length="348" mass="39221">MAGWISPRIETWRCLALLLLALLAGCGDGGEGQAKLVEYQQALAEALGQPKPERGAPPNIGTFPDRNERLLAVAETRESMLNVYALRECRITPLIAARNNQLGRVAPPSQQWIYELELWRRLHACWHSEVPDSLSESARKRLERLTRIKTEQLPKVSWNSLFDSEEWVGNFSRASSPLAPGDTQGIEAQFGALAWLRQATIHQYNPEWRHESATLEGHLKSLRSRPLTAELLRALLLAERRMDEATALIAAVESKGSCQALTAPPLELQQRMAGMAAFDWLDRLEALATRWLKAIDDLLESHLPPPDAVATYRERWLSLENPHAPLPALRQARAEHSRHWQALVERCT</sequence>
<accession>A0ABX0PV57</accession>
<comment type="caution">
    <text evidence="1">The sequence shown here is derived from an EMBL/GenBank/DDBJ whole genome shotgun (WGS) entry which is preliminary data.</text>
</comment>
<name>A0ABX0PV57_9GAMM</name>
<protein>
    <submittedName>
        <fullName evidence="1">DUF3080 domain-containing protein</fullName>
    </submittedName>
</protein>